<protein>
    <submittedName>
        <fullName evidence="2">Uncharacterized protein (DUF983 family)</fullName>
    </submittedName>
</protein>
<feature type="transmembrane region" description="Helical" evidence="1">
    <location>
        <begin position="58"/>
        <end position="78"/>
    </location>
</feature>
<evidence type="ECO:0000313" key="2">
    <source>
        <dbReference type="EMBL" id="TCT37317.1"/>
    </source>
</evidence>
<organism evidence="2 3">
    <name type="scientific">Martelella mediterranea</name>
    <dbReference type="NCBI Taxonomy" id="293089"/>
    <lineage>
        <taxon>Bacteria</taxon>
        <taxon>Pseudomonadati</taxon>
        <taxon>Pseudomonadota</taxon>
        <taxon>Alphaproteobacteria</taxon>
        <taxon>Hyphomicrobiales</taxon>
        <taxon>Aurantimonadaceae</taxon>
        <taxon>Martelella</taxon>
    </lineage>
</organism>
<evidence type="ECO:0000256" key="1">
    <source>
        <dbReference type="SAM" id="Phobius"/>
    </source>
</evidence>
<keyword evidence="1" id="KW-0472">Membrane</keyword>
<feature type="transmembrane region" description="Helical" evidence="1">
    <location>
        <begin position="84"/>
        <end position="106"/>
    </location>
</feature>
<dbReference type="AlphaFoldDB" id="A0A4R3NQH0"/>
<dbReference type="Pfam" id="PF06170">
    <property type="entry name" value="DUF983"/>
    <property type="match status" value="1"/>
</dbReference>
<keyword evidence="1" id="KW-0812">Transmembrane</keyword>
<dbReference type="Proteomes" id="UP000295097">
    <property type="component" value="Unassembled WGS sequence"/>
</dbReference>
<name>A0A4R3NQH0_9HYPH</name>
<dbReference type="InterPro" id="IPR009325">
    <property type="entry name" value="DUF983"/>
</dbReference>
<sequence>MDNQEKQPSHSKLIMDGLNGRCPRCGEGKLFDGFLAIKPQCDHCDLDYGFADSGDGPAVFVMFAVGFLMIALVLWSEVSWSPPLWLHVVVWAPLTVVLSLAALRAFKGALIALQYRHRAAEGVIDRSGDE</sequence>
<accession>A0A4R3NQH0</accession>
<keyword evidence="3" id="KW-1185">Reference proteome</keyword>
<dbReference type="RefSeq" id="WP_245511049.1">
    <property type="nucleotide sequence ID" value="NZ_SMAR01000019.1"/>
</dbReference>
<proteinExistence type="predicted"/>
<gene>
    <name evidence="2" type="ORF">EDC90_101954</name>
</gene>
<evidence type="ECO:0000313" key="3">
    <source>
        <dbReference type="Proteomes" id="UP000295097"/>
    </source>
</evidence>
<reference evidence="2 3" key="1">
    <citation type="submission" date="2019-03" db="EMBL/GenBank/DDBJ databases">
        <title>Freshwater and sediment microbial communities from various areas in North America, analyzing microbe dynamics in response to fracking.</title>
        <authorList>
            <person name="Lamendella R."/>
        </authorList>
    </citation>
    <scope>NUCLEOTIDE SEQUENCE [LARGE SCALE GENOMIC DNA]</scope>
    <source>
        <strain evidence="2 3">175.2</strain>
    </source>
</reference>
<comment type="caution">
    <text evidence="2">The sequence shown here is derived from an EMBL/GenBank/DDBJ whole genome shotgun (WGS) entry which is preliminary data.</text>
</comment>
<dbReference type="EMBL" id="SMAR01000019">
    <property type="protein sequence ID" value="TCT37317.1"/>
    <property type="molecule type" value="Genomic_DNA"/>
</dbReference>
<keyword evidence="1" id="KW-1133">Transmembrane helix</keyword>